<sequence>MRRQWMIYTSWAAALAAGLAGGVLLDNMFGKQQDGLLFLKSSESVGAMSNSYQVVLAKTYLCGVKKEEVSQIPRNELAQTLAAHNGSEIVAAEADKLILYKRENDIAPECKENGHFGISKDGMLTLFNGLPEEAEVVQTFYRINTEKMEARLSKEQVASLKKGIRVRDLAEYNSVLSTFGEFQIGAGNE</sequence>
<evidence type="ECO:0000313" key="2">
    <source>
        <dbReference type="EMBL" id="EMT52775.1"/>
    </source>
</evidence>
<dbReference type="GeneID" id="89500778"/>
<keyword evidence="3" id="KW-1185">Reference proteome</keyword>
<dbReference type="Gene3D" id="3.30.70.1740">
    <property type="entry name" value="Bypass-of-forespore C, C-terminal domain"/>
    <property type="match status" value="1"/>
</dbReference>
<accession>M8EBA3</accession>
<dbReference type="Proteomes" id="UP000012081">
    <property type="component" value="Unassembled WGS sequence"/>
</dbReference>
<dbReference type="InterPro" id="IPR038117">
    <property type="entry name" value="BofC_C_sf"/>
</dbReference>
<evidence type="ECO:0000259" key="1">
    <source>
        <dbReference type="Pfam" id="PF08955"/>
    </source>
</evidence>
<comment type="caution">
    <text evidence="2">The sequence shown here is derived from an EMBL/GenBank/DDBJ whole genome shotgun (WGS) entry which is preliminary data.</text>
</comment>
<dbReference type="RefSeq" id="WP_003387591.1">
    <property type="nucleotide sequence ID" value="NZ_APBN01000003.1"/>
</dbReference>
<gene>
    <name evidence="2" type="ORF">I532_08347</name>
</gene>
<proteinExistence type="predicted"/>
<protein>
    <submittedName>
        <fullName evidence="2">BofC protein</fullName>
    </submittedName>
</protein>
<dbReference type="OrthoDB" id="2678751at2"/>
<evidence type="ECO:0000313" key="3">
    <source>
        <dbReference type="Proteomes" id="UP000012081"/>
    </source>
</evidence>
<feature type="domain" description="Bypass of forespore C C-terminal" evidence="1">
    <location>
        <begin position="104"/>
        <end position="180"/>
    </location>
</feature>
<dbReference type="Pfam" id="PF08955">
    <property type="entry name" value="BofC_C"/>
    <property type="match status" value="1"/>
</dbReference>
<organism evidence="2 3">
    <name type="scientific">Brevibacillus borstelensis AK1</name>
    <dbReference type="NCBI Taxonomy" id="1300222"/>
    <lineage>
        <taxon>Bacteria</taxon>
        <taxon>Bacillati</taxon>
        <taxon>Bacillota</taxon>
        <taxon>Bacilli</taxon>
        <taxon>Bacillales</taxon>
        <taxon>Paenibacillaceae</taxon>
        <taxon>Brevibacillus</taxon>
    </lineage>
</organism>
<dbReference type="EMBL" id="APBN01000003">
    <property type="protein sequence ID" value="EMT52775.1"/>
    <property type="molecule type" value="Genomic_DNA"/>
</dbReference>
<reference evidence="2 3" key="1">
    <citation type="submission" date="2013-03" db="EMBL/GenBank/DDBJ databases">
        <title>Assembly of a new bacterial strain Brevibacillus borstelensis AK1.</title>
        <authorList>
            <person name="Rajan I."/>
            <person name="PoliReddy D."/>
            <person name="Sugumar T."/>
            <person name="Rathinam K."/>
            <person name="Alqarawi S."/>
            <person name="Khalil A.B."/>
            <person name="Sivakumar N."/>
        </authorList>
    </citation>
    <scope>NUCLEOTIDE SEQUENCE [LARGE SCALE GENOMIC DNA]</scope>
    <source>
        <strain evidence="2 3">AK1</strain>
    </source>
</reference>
<dbReference type="InterPro" id="IPR015050">
    <property type="entry name" value="BofC_C"/>
</dbReference>
<dbReference type="STRING" id="1300222.I532_08347"/>
<dbReference type="PATRIC" id="fig|1300222.3.peg.1716"/>
<dbReference type="AlphaFoldDB" id="M8EBA3"/>
<name>M8EBA3_9BACL</name>